<dbReference type="AlphaFoldDB" id="A0A8H3QH81"/>
<feature type="compositionally biased region" description="Polar residues" evidence="6">
    <location>
        <begin position="381"/>
        <end position="396"/>
    </location>
</feature>
<dbReference type="PRINTS" id="PR00625">
    <property type="entry name" value="JDOMAIN"/>
</dbReference>
<evidence type="ECO:0000256" key="2">
    <source>
        <dbReference type="ARBA" id="ARBA00022737"/>
    </source>
</evidence>
<dbReference type="InterPro" id="IPR008971">
    <property type="entry name" value="HSP40/DnaJ_pept-bd"/>
</dbReference>
<feature type="zinc finger region" description="CR-type" evidence="5">
    <location>
        <begin position="138"/>
        <end position="221"/>
    </location>
</feature>
<feature type="domain" description="CR-type" evidence="8">
    <location>
        <begin position="138"/>
        <end position="221"/>
    </location>
</feature>
<keyword evidence="2" id="KW-0677">Repeat</keyword>
<dbReference type="Gene3D" id="2.10.230.10">
    <property type="entry name" value="Heat shock protein DnaJ, cysteine-rich domain"/>
    <property type="match status" value="1"/>
</dbReference>
<evidence type="ECO:0000259" key="7">
    <source>
        <dbReference type="PROSITE" id="PS50076"/>
    </source>
</evidence>
<dbReference type="CDD" id="cd10719">
    <property type="entry name" value="DnaJ_zf"/>
    <property type="match status" value="1"/>
</dbReference>
<evidence type="ECO:0000259" key="8">
    <source>
        <dbReference type="PROSITE" id="PS51188"/>
    </source>
</evidence>
<dbReference type="PROSITE" id="PS50076">
    <property type="entry name" value="DNAJ_2"/>
    <property type="match status" value="1"/>
</dbReference>
<dbReference type="Proteomes" id="UP000615446">
    <property type="component" value="Unassembled WGS sequence"/>
</dbReference>
<dbReference type="SUPFAM" id="SSF46565">
    <property type="entry name" value="Chaperone J-domain"/>
    <property type="match status" value="1"/>
</dbReference>
<evidence type="ECO:0000256" key="3">
    <source>
        <dbReference type="ARBA" id="ARBA00022771"/>
    </source>
</evidence>
<dbReference type="Pfam" id="PF00684">
    <property type="entry name" value="DnaJ_CXXCXGXG"/>
    <property type="match status" value="1"/>
</dbReference>
<proteinExistence type="inferred from homology"/>
<dbReference type="CDD" id="cd10747">
    <property type="entry name" value="DnaJ_C"/>
    <property type="match status" value="1"/>
</dbReference>
<name>A0A8H3QH81_9GLOM</name>
<dbReference type="FunFam" id="2.60.260.20:FF:000003">
    <property type="entry name" value="DnaJ subfamily A member 2"/>
    <property type="match status" value="1"/>
</dbReference>
<dbReference type="GO" id="GO:0051082">
    <property type="term" value="F:unfolded protein binding"/>
    <property type="evidence" value="ECO:0007669"/>
    <property type="project" value="InterPro"/>
</dbReference>
<dbReference type="InterPro" id="IPR001623">
    <property type="entry name" value="DnaJ_domain"/>
</dbReference>
<dbReference type="PROSITE" id="PS51188">
    <property type="entry name" value="ZF_CR"/>
    <property type="match status" value="1"/>
</dbReference>
<dbReference type="GO" id="GO:0008270">
    <property type="term" value="F:zinc ion binding"/>
    <property type="evidence" value="ECO:0007669"/>
    <property type="project" value="UniProtKB-KW"/>
</dbReference>
<evidence type="ECO:0000313" key="9">
    <source>
        <dbReference type="EMBL" id="GES76759.1"/>
    </source>
</evidence>
<gene>
    <name evidence="9" type="ORF">RCL2_000414600</name>
</gene>
<dbReference type="SUPFAM" id="SSF57938">
    <property type="entry name" value="DnaJ/Hsp40 cysteine-rich domain"/>
    <property type="match status" value="1"/>
</dbReference>
<comment type="caution">
    <text evidence="9">The sequence shown here is derived from an EMBL/GenBank/DDBJ whole genome shotgun (WGS) entry which is preliminary data.</text>
</comment>
<dbReference type="InterPro" id="IPR002939">
    <property type="entry name" value="DnaJ_C"/>
</dbReference>
<dbReference type="HAMAP" id="MF_01152">
    <property type="entry name" value="DnaJ"/>
    <property type="match status" value="1"/>
</dbReference>
<dbReference type="PANTHER" id="PTHR43888">
    <property type="entry name" value="DNAJ-LIKE-2, ISOFORM A-RELATED"/>
    <property type="match status" value="1"/>
</dbReference>
<dbReference type="EMBL" id="BLAL01000025">
    <property type="protein sequence ID" value="GES76759.1"/>
    <property type="molecule type" value="Genomic_DNA"/>
</dbReference>
<dbReference type="GO" id="GO:0030544">
    <property type="term" value="F:Hsp70 protein binding"/>
    <property type="evidence" value="ECO:0007669"/>
    <property type="project" value="InterPro"/>
</dbReference>
<dbReference type="SMART" id="SM00271">
    <property type="entry name" value="DnaJ"/>
    <property type="match status" value="1"/>
</dbReference>
<dbReference type="Pfam" id="PF01556">
    <property type="entry name" value="DnaJ_C"/>
    <property type="match status" value="1"/>
</dbReference>
<reference evidence="9" key="1">
    <citation type="submission" date="2019-10" db="EMBL/GenBank/DDBJ databases">
        <title>Conservation and host-specific expression of non-tandemly repeated heterogenous ribosome RNA gene in arbuscular mycorrhizal fungi.</title>
        <authorList>
            <person name="Maeda T."/>
            <person name="Kobayashi Y."/>
            <person name="Nakagawa T."/>
            <person name="Ezawa T."/>
            <person name="Yamaguchi K."/>
            <person name="Bino T."/>
            <person name="Nishimoto Y."/>
            <person name="Shigenobu S."/>
            <person name="Kawaguchi M."/>
        </authorList>
    </citation>
    <scope>NUCLEOTIDE SEQUENCE</scope>
    <source>
        <strain evidence="9">HR1</strain>
    </source>
</reference>
<dbReference type="FunFam" id="2.60.260.20:FF:000068">
    <property type="entry name" value="Chaperone protein dnaJ 3"/>
    <property type="match status" value="1"/>
</dbReference>
<dbReference type="InterPro" id="IPR012724">
    <property type="entry name" value="DnaJ"/>
</dbReference>
<protein>
    <submittedName>
        <fullName evidence="9">Chaperone DnaJ</fullName>
    </submittedName>
</protein>
<dbReference type="OrthoDB" id="550424at2759"/>
<sequence length="414" mass="45735">MNCKLGNFMIDYKAEIVPHPLIYAEVSPDASDSELKKAYRKLALKYHPDKNPNTADKFKEIGHAFEILSDREKRDIYDQLGEEGLANDGGMGGMSAEDLFSSFFGGNVFGGGRSRQGPRKGKNLKHVLKVSLEDLYLGKTSKLSLNKNVICSKCEGRGGKEGAVKKCSTCNGTGVRVLLRTLGPMVQQIQQPCDNCGGEGEIIKDKDKCKNCTGKKIVSERKVLEVHIDKGMKNGQEITFSGEADQSPGIEPGDVIIQIEEKPHERFQRRGNNLYYTAKINLLTALAGGQFAVKHLDDRYLVVTIEPGEVIKPGQLKAIPHHGMPSHRFHEPGTLYIQFDIEFPPSNWADKQVIMSLEGILPSRPKLDVPPDAMIEDVELTTMNDEQQRSASNNMANGEEEEEGHGPSVQCAQQ</sequence>
<keyword evidence="3 5" id="KW-0863">Zinc-finger</keyword>
<dbReference type="SUPFAM" id="SSF49493">
    <property type="entry name" value="HSP40/DnaJ peptide-binding domain"/>
    <property type="match status" value="2"/>
</dbReference>
<evidence type="ECO:0000256" key="5">
    <source>
        <dbReference type="PROSITE-ProRule" id="PRU00546"/>
    </source>
</evidence>
<evidence type="ECO:0000256" key="6">
    <source>
        <dbReference type="SAM" id="MobiDB-lite"/>
    </source>
</evidence>
<dbReference type="PROSITE" id="PS00636">
    <property type="entry name" value="DNAJ_1"/>
    <property type="match status" value="1"/>
</dbReference>
<dbReference type="GO" id="GO:0006457">
    <property type="term" value="P:protein folding"/>
    <property type="evidence" value="ECO:0007669"/>
    <property type="project" value="InterPro"/>
</dbReference>
<dbReference type="GO" id="GO:0005524">
    <property type="term" value="F:ATP binding"/>
    <property type="evidence" value="ECO:0007669"/>
    <property type="project" value="InterPro"/>
</dbReference>
<feature type="domain" description="J" evidence="7">
    <location>
        <begin position="19"/>
        <end position="81"/>
    </location>
</feature>
<dbReference type="InterPro" id="IPR044713">
    <property type="entry name" value="DNJA1/2-like"/>
</dbReference>
<evidence type="ECO:0000313" key="10">
    <source>
        <dbReference type="Proteomes" id="UP000615446"/>
    </source>
</evidence>
<dbReference type="FunFam" id="2.10.230.10:FF:000001">
    <property type="entry name" value="DnaJ subfamily A member 2"/>
    <property type="match status" value="1"/>
</dbReference>
<dbReference type="InterPro" id="IPR018253">
    <property type="entry name" value="DnaJ_domain_CS"/>
</dbReference>
<organism evidence="9 10">
    <name type="scientific">Rhizophagus clarus</name>
    <dbReference type="NCBI Taxonomy" id="94130"/>
    <lineage>
        <taxon>Eukaryota</taxon>
        <taxon>Fungi</taxon>
        <taxon>Fungi incertae sedis</taxon>
        <taxon>Mucoromycota</taxon>
        <taxon>Glomeromycotina</taxon>
        <taxon>Glomeromycetes</taxon>
        <taxon>Glomerales</taxon>
        <taxon>Glomeraceae</taxon>
        <taxon>Rhizophagus</taxon>
    </lineage>
</organism>
<evidence type="ECO:0000256" key="1">
    <source>
        <dbReference type="ARBA" id="ARBA00022723"/>
    </source>
</evidence>
<keyword evidence="1 5" id="KW-0479">Metal-binding</keyword>
<evidence type="ECO:0000256" key="4">
    <source>
        <dbReference type="ARBA" id="ARBA00022833"/>
    </source>
</evidence>
<accession>A0A8H3QH81</accession>
<dbReference type="Pfam" id="PF00226">
    <property type="entry name" value="DnaJ"/>
    <property type="match status" value="1"/>
</dbReference>
<dbReference type="GO" id="GO:0009408">
    <property type="term" value="P:response to heat"/>
    <property type="evidence" value="ECO:0007669"/>
    <property type="project" value="InterPro"/>
</dbReference>
<dbReference type="InterPro" id="IPR001305">
    <property type="entry name" value="HSP_DnaJ_Cys-rich_dom"/>
</dbReference>
<dbReference type="CDD" id="cd06257">
    <property type="entry name" value="DnaJ"/>
    <property type="match status" value="1"/>
</dbReference>
<dbReference type="InterPro" id="IPR036869">
    <property type="entry name" value="J_dom_sf"/>
</dbReference>
<dbReference type="Gene3D" id="1.10.287.110">
    <property type="entry name" value="DnaJ domain"/>
    <property type="match status" value="1"/>
</dbReference>
<dbReference type="Gene3D" id="2.60.260.20">
    <property type="entry name" value="Urease metallochaperone UreE, N-terminal domain"/>
    <property type="match status" value="2"/>
</dbReference>
<keyword evidence="4 5" id="KW-0862">Zinc</keyword>
<dbReference type="InterPro" id="IPR036410">
    <property type="entry name" value="HSP_DnaJ_Cys-rich_dom_sf"/>
</dbReference>
<feature type="region of interest" description="Disordered" evidence="6">
    <location>
        <begin position="378"/>
        <end position="414"/>
    </location>
</feature>